<sequence>MKAVILVAGLGSRLRPYTNALPKALVPVNGTPLLDYQLSSLRKRGINNISLVTGYLPDAFEQYQLPCFYNEQYANSNMVYSLMRARVLFDSKEDLLVCYGDIVYNQDTLNRILDTQGSLVVSADLDWLSLWKLRMEDPFSDAESFVMEKDSHKIVSLGQSITTDEDAQAQYIGLLKVSAAFQNEWLTAFDQMPASKSQNLYMTDFIQSLIDNGHDVTASLHSGGWLEVDSVEDKACYESSKKIKAFLDSIKPSD</sequence>
<dbReference type="InterPro" id="IPR050065">
    <property type="entry name" value="GlmU-like"/>
</dbReference>
<keyword evidence="6" id="KW-1185">Reference proteome</keyword>
<dbReference type="PANTHER" id="PTHR43584">
    <property type="entry name" value="NUCLEOTIDYL TRANSFERASE"/>
    <property type="match status" value="1"/>
</dbReference>
<organism evidence="5 6">
    <name type="scientific">Alteromonas gracilis</name>
    <dbReference type="NCBI Taxonomy" id="1479524"/>
    <lineage>
        <taxon>Bacteria</taxon>
        <taxon>Pseudomonadati</taxon>
        <taxon>Pseudomonadota</taxon>
        <taxon>Gammaproteobacteria</taxon>
        <taxon>Alteromonadales</taxon>
        <taxon>Alteromonadaceae</taxon>
        <taxon>Alteromonas/Salinimonas group</taxon>
        <taxon>Alteromonas</taxon>
    </lineage>
</organism>
<evidence type="ECO:0000313" key="6">
    <source>
        <dbReference type="Proteomes" id="UP000239539"/>
    </source>
</evidence>
<keyword evidence="1 5" id="KW-0808">Transferase</keyword>
<dbReference type="PANTHER" id="PTHR43584:SF8">
    <property type="entry name" value="N-ACETYLMURAMATE ALPHA-1-PHOSPHATE URIDYLYLTRANSFERASE"/>
    <property type="match status" value="1"/>
</dbReference>
<name>A0ABX5CTI5_9ALTE</name>
<reference evidence="6" key="1">
    <citation type="journal article" date="2020" name="Int. J. Syst. Evol. Microbiol.">
        <title>Alteromonas alba sp. nov., a marine bacterium isolated from the seawater of the West Pacific Ocean.</title>
        <authorList>
            <person name="Sun C."/>
            <person name="Wu Y.-H."/>
            <person name="Xamxidin M."/>
            <person name="Cheng H."/>
            <person name="Xu X.-W."/>
        </authorList>
    </citation>
    <scope>NUCLEOTIDE SEQUENCE [LARGE SCALE GENOMIC DNA]</scope>
    <source>
        <strain evidence="6">9a2</strain>
    </source>
</reference>
<dbReference type="SUPFAM" id="SSF53448">
    <property type="entry name" value="Nucleotide-diphospho-sugar transferases"/>
    <property type="match status" value="1"/>
</dbReference>
<evidence type="ECO:0000259" key="4">
    <source>
        <dbReference type="Pfam" id="PF12804"/>
    </source>
</evidence>
<dbReference type="Gene3D" id="3.90.550.10">
    <property type="entry name" value="Spore Coat Polysaccharide Biosynthesis Protein SpsA, Chain A"/>
    <property type="match status" value="1"/>
</dbReference>
<keyword evidence="3" id="KW-0460">Magnesium</keyword>
<dbReference type="EMBL" id="PVNO01000013">
    <property type="protein sequence ID" value="PRO69981.1"/>
    <property type="molecule type" value="Genomic_DNA"/>
</dbReference>
<keyword evidence="2" id="KW-0548">Nucleotidyltransferase</keyword>
<accession>A0ABX5CTI5</accession>
<evidence type="ECO:0000313" key="5">
    <source>
        <dbReference type="EMBL" id="PRO69981.1"/>
    </source>
</evidence>
<protein>
    <submittedName>
        <fullName evidence="5">Nucleotidyl transferase</fullName>
    </submittedName>
</protein>
<dbReference type="RefSeq" id="WP_105930224.1">
    <property type="nucleotide sequence ID" value="NZ_PVNO01000013.1"/>
</dbReference>
<dbReference type="Pfam" id="PF12804">
    <property type="entry name" value="NTP_transf_3"/>
    <property type="match status" value="1"/>
</dbReference>
<dbReference type="Proteomes" id="UP000239539">
    <property type="component" value="Unassembled WGS sequence"/>
</dbReference>
<dbReference type="CDD" id="cd02523">
    <property type="entry name" value="PC_cytidylyltransferase"/>
    <property type="match status" value="1"/>
</dbReference>
<feature type="domain" description="MobA-like NTP transferase" evidence="4">
    <location>
        <begin position="3"/>
        <end position="115"/>
    </location>
</feature>
<evidence type="ECO:0000256" key="2">
    <source>
        <dbReference type="ARBA" id="ARBA00022695"/>
    </source>
</evidence>
<evidence type="ECO:0000256" key="3">
    <source>
        <dbReference type="ARBA" id="ARBA00022842"/>
    </source>
</evidence>
<evidence type="ECO:0000256" key="1">
    <source>
        <dbReference type="ARBA" id="ARBA00022679"/>
    </source>
</evidence>
<dbReference type="InterPro" id="IPR029044">
    <property type="entry name" value="Nucleotide-diphossugar_trans"/>
</dbReference>
<gene>
    <name evidence="5" type="ORF">C6Y39_05030</name>
</gene>
<dbReference type="InterPro" id="IPR025877">
    <property type="entry name" value="MobA-like_NTP_Trfase"/>
</dbReference>
<proteinExistence type="predicted"/>
<dbReference type="GO" id="GO:0016740">
    <property type="term" value="F:transferase activity"/>
    <property type="evidence" value="ECO:0007669"/>
    <property type="project" value="UniProtKB-KW"/>
</dbReference>
<comment type="caution">
    <text evidence="5">The sequence shown here is derived from an EMBL/GenBank/DDBJ whole genome shotgun (WGS) entry which is preliminary data.</text>
</comment>